<evidence type="ECO:0000313" key="74">
    <source>
        <dbReference type="EMBL" id="HAF7734103.1"/>
    </source>
</evidence>
<evidence type="ECO:0000313" key="45">
    <source>
        <dbReference type="EMBL" id="HAB5525953.1"/>
    </source>
</evidence>
<dbReference type="EMBL" id="DAAUAP010000070">
    <property type="protein sequence ID" value="HAF0892512.1"/>
    <property type="molecule type" value="Genomic_DNA"/>
</dbReference>
<dbReference type="EMBL" id="DAASLH010000081">
    <property type="protein sequence ID" value="HAE5974823.1"/>
    <property type="molecule type" value="Genomic_DNA"/>
</dbReference>
<dbReference type="EMBL" id="DAAHFX010000013">
    <property type="protein sequence ID" value="HAB5941513.1"/>
    <property type="molecule type" value="Genomic_DNA"/>
</dbReference>
<evidence type="ECO:0000313" key="50">
    <source>
        <dbReference type="EMBL" id="HAD8176776.1"/>
    </source>
</evidence>
<dbReference type="EMBL" id="DAAQXW010000030">
    <property type="protein sequence ID" value="HAE1324084.1"/>
    <property type="molecule type" value="Genomic_DNA"/>
</dbReference>
<dbReference type="EMBL" id="AAGUFA010000030">
    <property type="protein sequence ID" value="EBS0219027.1"/>
    <property type="molecule type" value="Genomic_DNA"/>
</dbReference>
<evidence type="ECO:0000313" key="60">
    <source>
        <dbReference type="EMBL" id="HAE1606241.1"/>
    </source>
</evidence>
<evidence type="ECO:0000313" key="18">
    <source>
        <dbReference type="EMBL" id="ECT6086400.1"/>
    </source>
</evidence>
<dbReference type="EMBL" id="QDOG01000021">
    <property type="protein sequence ID" value="PVL87665.1"/>
    <property type="molecule type" value="Genomic_DNA"/>
</dbReference>
<evidence type="ECO:0000313" key="15">
    <source>
        <dbReference type="EMBL" id="ECB2571164.1"/>
    </source>
</evidence>
<dbReference type="EMBL" id="AAMEQR010000013">
    <property type="protein sequence ID" value="EDG5798559.1"/>
    <property type="molecule type" value="Genomic_DNA"/>
</dbReference>
<dbReference type="EMBL" id="DAAFUE010000012">
    <property type="protein sequence ID" value="HAB1572287.1"/>
    <property type="molecule type" value="Genomic_DNA"/>
</dbReference>
<dbReference type="Proteomes" id="UP000839928">
    <property type="component" value="Unassembled WGS sequence"/>
</dbReference>
<evidence type="ECO:0000313" key="63">
    <source>
        <dbReference type="EMBL" id="HAE4620764.1"/>
    </source>
</evidence>
<evidence type="ECO:0000313" key="4">
    <source>
        <dbReference type="EMBL" id="EBQ8903182.1"/>
    </source>
</evidence>
<dbReference type="EMBL" id="AAGQWK010000033">
    <property type="protein sequence ID" value="EBR0144493.1"/>
    <property type="molecule type" value="Genomic_DNA"/>
</dbReference>
<dbReference type="EMBL" id="AAMIOU010000044">
    <property type="protein sequence ID" value="EDH7247088.1"/>
    <property type="molecule type" value="Genomic_DNA"/>
</dbReference>
<dbReference type="EMBL" id="DAARAE010000268">
    <property type="protein sequence ID" value="HAE1459146.1"/>
    <property type="molecule type" value="Genomic_DNA"/>
</dbReference>
<reference evidence="75 76" key="2">
    <citation type="submission" date="2018-04" db="EMBL/GenBank/DDBJ databases">
        <title>Serotype diversity and antimicrobial resistance among Salmonella enterica isolated from patients at an equine referral hospital.</title>
        <authorList>
            <person name="Leon I.M."/>
            <person name="Lawhon S.D."/>
            <person name="Norman K.N."/>
            <person name="Threadgill D.S."/>
            <person name="Ohta N."/>
            <person name="Vinasco J."/>
            <person name="Scott H.M."/>
        </authorList>
    </citation>
    <scope>NUCLEOTIDE SEQUENCE [LARGE SCALE GENOMIC DNA]</scope>
    <source>
        <strain evidence="75 76">167</strain>
    </source>
</reference>
<dbReference type="EMBL" id="DAATZW010000069">
    <property type="protein sequence ID" value="HAF0792828.1"/>
    <property type="molecule type" value="Genomic_DNA"/>
</dbReference>
<evidence type="ECO:0000313" key="42">
    <source>
        <dbReference type="EMBL" id="HAB5023017.1"/>
    </source>
</evidence>
<evidence type="ECO:0000313" key="62">
    <source>
        <dbReference type="EMBL" id="HAE3639282.1"/>
    </source>
</evidence>
<reference evidence="28" key="7">
    <citation type="submission" date="2019-10" db="EMBL/GenBank/DDBJ databases">
        <authorList>
            <consortium name="NCBI Pathogen Detection Project"/>
        </authorList>
    </citation>
    <scope>NUCLEOTIDE SEQUENCE</scope>
    <source>
        <strain evidence="49">09-3426</strain>
        <strain evidence="62">09-4364</strain>
        <strain evidence="73">10-0327</strain>
        <strain evidence="68">10-7240</strain>
        <strain evidence="66">10-7243</strain>
        <strain evidence="64">11-4642</strain>
        <strain evidence="67">11-5588</strain>
        <strain evidence="69">12-3191</strain>
        <strain evidence="70">12-3284</strain>
        <strain evidence="71">12-8479</strain>
        <strain evidence="65">13-0431</strain>
        <strain evidence="74">13-2460</strain>
        <strain evidence="63">13-5657</strain>
        <strain evidence="50">CE06.035</strain>
        <strain evidence="72">Salm201708953</strain>
        <strain evidence="28">Salmonella enterica</strain>
        <strain evidence="53">Sam_3440b185-6731-4f40-abe7-826e6475c527</strain>
        <strain evidence="54">Sam_5f569ebd-755b-4147-8429-4678b9c250cc</strain>
        <strain evidence="52">Sam_8b55db79-2e89-45d5-a9a1-8092f0a17964</strain>
        <strain evidence="51">Sam_997f2e98-28ae-496a-bdd7-14b549d092b4</strain>
    </source>
</reference>
<dbReference type="EMBL" id="DAAHHO010000012">
    <property type="protein sequence ID" value="HAB6238411.1"/>
    <property type="molecule type" value="Genomic_DNA"/>
</dbReference>
<evidence type="ECO:0000313" key="38">
    <source>
        <dbReference type="EMBL" id="HAB3745779.1"/>
    </source>
</evidence>
<dbReference type="EMBL" id="DAAWFY010000012">
    <property type="protein sequence ID" value="HAF7734103.1"/>
    <property type="molecule type" value="Genomic_DNA"/>
</dbReference>
<dbReference type="EMBL" id="DAAGBW010000012">
    <property type="protein sequence ID" value="HAB2426307.1"/>
    <property type="molecule type" value="Genomic_DNA"/>
</dbReference>
<dbReference type="AlphaFoldDB" id="A0A2T9HU84"/>
<dbReference type="EMBL" id="AAFGSL010000015">
    <property type="protein sequence ID" value="EBF7615199.1"/>
    <property type="molecule type" value="Genomic_DNA"/>
</dbReference>
<dbReference type="EMBL" id="AAFIKO010000032">
    <property type="protein sequence ID" value="EBG3095417.1"/>
    <property type="molecule type" value="Genomic_DNA"/>
</dbReference>
<evidence type="ECO:0000313" key="51">
    <source>
        <dbReference type="EMBL" id="HAD9848243.1"/>
    </source>
</evidence>
<dbReference type="EMBL" id="DAAGBK010000012">
    <property type="protein sequence ID" value="HAB2371740.1"/>
    <property type="molecule type" value="Genomic_DNA"/>
</dbReference>
<evidence type="ECO:0000313" key="13">
    <source>
        <dbReference type="EMBL" id="EBZ7019576.1"/>
    </source>
</evidence>
<dbReference type="EMBL" id="AALOGT010000013">
    <property type="protein sequence ID" value="EDB6498723.1"/>
    <property type="molecule type" value="Genomic_DNA"/>
</dbReference>
<evidence type="ECO:0000313" key="46">
    <source>
        <dbReference type="EMBL" id="HAB5771167.1"/>
    </source>
</evidence>
<dbReference type="EMBL" id="DAAQOM010000019">
    <property type="protein sequence ID" value="HAE0207975.1"/>
    <property type="molecule type" value="Genomic_DNA"/>
</dbReference>
<organism evidence="75 76">
    <name type="scientific">Salmonella enterica subsp. enterica serovar Agona</name>
    <dbReference type="NCBI Taxonomy" id="58095"/>
    <lineage>
        <taxon>Bacteria</taxon>
        <taxon>Pseudomonadati</taxon>
        <taxon>Pseudomonadota</taxon>
        <taxon>Gammaproteobacteria</taxon>
        <taxon>Enterobacterales</taxon>
        <taxon>Enterobacteriaceae</taxon>
        <taxon>Salmonella</taxon>
    </lineage>
</organism>
<dbReference type="EMBL" id="DAARZX010000021">
    <property type="protein sequence ID" value="HAE4620764.1"/>
    <property type="molecule type" value="Genomic_DNA"/>
</dbReference>
<dbReference type="EMBL" id="DAAGNE010000084">
    <property type="protein sequence ID" value="HAB3745779.1"/>
    <property type="molecule type" value="Genomic_DNA"/>
</dbReference>
<evidence type="ECO:0000313" key="9">
    <source>
        <dbReference type="EMBL" id="EBU7986936.1"/>
    </source>
</evidence>
<reference evidence="22" key="4">
    <citation type="submission" date="2018-07" db="EMBL/GenBank/DDBJ databases">
        <authorList>
            <consortium name="PulseNet: The National Subtyping Network for Foodborne Disease Surveillance"/>
            <person name="Tarr C.L."/>
            <person name="Trees E."/>
            <person name="Katz L.S."/>
            <person name="Carleton-Romer H.A."/>
            <person name="Stroika S."/>
            <person name="Kucerova Z."/>
            <person name="Roache K.F."/>
            <person name="Sabol A.L."/>
            <person name="Besser J."/>
            <person name="Gerner-Smidt P."/>
        </authorList>
    </citation>
    <scope>NUCLEOTIDE SEQUENCE</scope>
    <source>
        <strain evidence="22">PNUSAS011306</strain>
        <strain evidence="23">PNUSAS011364</strain>
        <strain evidence="26">PNUSAS013764</strain>
    </source>
</reference>
<evidence type="ECO:0000313" key="31">
    <source>
        <dbReference type="EMBL" id="HAB1804421.1"/>
    </source>
</evidence>
<dbReference type="EMBL" id="DAAGZR010000073">
    <property type="protein sequence ID" value="HAB5213112.1"/>
    <property type="molecule type" value="Genomic_DNA"/>
</dbReference>
<evidence type="ECO:0000313" key="26">
    <source>
        <dbReference type="EMBL" id="EDH7247088.1"/>
    </source>
</evidence>
<dbReference type="EMBL" id="DAAWDN010000174">
    <property type="protein sequence ID" value="HAF7549270.1"/>
    <property type="molecule type" value="Genomic_DNA"/>
</dbReference>
<dbReference type="EMBL" id="DAAGUG010000082">
    <property type="protein sequence ID" value="HAB4591447.1"/>
    <property type="molecule type" value="Genomic_DNA"/>
</dbReference>
<evidence type="ECO:0000313" key="67">
    <source>
        <dbReference type="EMBL" id="HAE7560209.1"/>
    </source>
</evidence>
<evidence type="ECO:0000313" key="32">
    <source>
        <dbReference type="EMBL" id="HAB1826897.1"/>
    </source>
</evidence>
<dbReference type="EMBL" id="DAARAJ010000020">
    <property type="protein sequence ID" value="HAE1641924.1"/>
    <property type="molecule type" value="Genomic_DNA"/>
</dbReference>
<evidence type="ECO:0000313" key="17">
    <source>
        <dbReference type="EMBL" id="ECB6381638.1"/>
    </source>
</evidence>
<dbReference type="EMBL" id="AAHMZR010000013">
    <property type="protein sequence ID" value="EBY0575770.1"/>
    <property type="molecule type" value="Genomic_DNA"/>
</dbReference>
<name>A0A2T9HU84_SALET</name>
<evidence type="ECO:0000313" key="3">
    <source>
        <dbReference type="EMBL" id="EBG3095417.1"/>
    </source>
</evidence>
<gene>
    <name evidence="18" type="ORF">A3Z75_23300</name>
    <name evidence="20" type="ORF">AL996_18675</name>
    <name evidence="23" type="ORF">B7643_17920</name>
    <name evidence="22" type="ORF">B7S77_22510</name>
    <name evidence="19" type="ORF">BEI99_18915</name>
    <name evidence="21" type="ORF">BH418_14060</name>
    <name evidence="75" type="ORF">C4792_23350</name>
    <name evidence="24" type="ORF">CB179_15055</name>
    <name evidence="25" type="ORF">CB381_12855</name>
    <name evidence="26" type="ORF">CBN47_19005</name>
    <name evidence="27" type="ORF">CC399_16730</name>
    <name evidence="12" type="ORF">D5800_21575</name>
    <name evidence="2" type="ORF">DEM85_14845</name>
    <name evidence="4" type="ORF">DKS77_20775</name>
    <name evidence="9" type="ORF">DLB38_19590</name>
    <name evidence="6" type="ORF">DN360_17355</name>
    <name evidence="5" type="ORF">DNV88_23545</name>
    <name evidence="7" type="ORF">DTG92_12935</name>
    <name evidence="8" type="ORF">DTV28_21510</name>
    <name evidence="11" type="ORF">DU232_21755</name>
    <name evidence="10" type="ORF">DUR08_12390</name>
    <name evidence="17" type="ORF">E0T08_19630</name>
    <name evidence="13" type="ORF">EEQ47_20440</name>
    <name evidence="14" type="ORF">EPK73_18680</name>
    <name evidence="15" type="ORF">EVU59_21180</name>
    <name evidence="16" type="ORF">EZX27_21255</name>
    <name evidence="3" type="ORF">FIR09_19960</name>
    <name evidence="49" type="ORF">G0D82_21180</name>
    <name evidence="50" type="ORF">G1157_20870</name>
    <name evidence="53" type="ORF">G2167_22430</name>
    <name evidence="51" type="ORF">G2187_21030</name>
    <name evidence="54" type="ORF">G2192_19615</name>
    <name evidence="52" type="ORF">G2213_24100</name>
    <name evidence="55" type="ORF">G2913_18925</name>
    <name evidence="56" type="ORF">G2953_16335</name>
    <name evidence="60" type="ORF">G2960_21340</name>
    <name evidence="57" type="ORF">G2966_20600</name>
    <name evidence="61" type="ORF">G2970_20300</name>
    <name evidence="58" type="ORF">G2990_19890</name>
    <name evidence="62" type="ORF">G3980_003919</name>
    <name evidence="59" type="ORF">G3A30_22550</name>
    <name evidence="63" type="ORF">G4D20_004545</name>
    <name evidence="64" type="ORF">G4I51_003364</name>
    <name evidence="65" type="ORF">G4K93_004008</name>
    <name evidence="66" type="ORF">G4P07_004529</name>
    <name evidence="67" type="ORF">G4P20_004453</name>
    <name evidence="68" type="ORF">G4Y13_004339</name>
    <name evidence="73" type="ORF">G9257_004790</name>
    <name evidence="74" type="ORF">G9336_003622</name>
    <name evidence="70" type="ORF">G9C35_004174</name>
    <name evidence="69" type="ORF">G9C70_004291</name>
    <name evidence="71" type="ORF">G9G25_004471</name>
    <name evidence="72" type="ORF">G9X09_004042</name>
    <name evidence="42" type="ORF">GB020_19455</name>
    <name evidence="43" type="ORF">GB178_21245</name>
    <name evidence="36" type="ORF">GB182_20165</name>
    <name evidence="44" type="ORF">GB193_18605</name>
    <name evidence="47" type="ORF">GB352_18935</name>
    <name evidence="35" type="ORF">GB356_20160</name>
    <name evidence="32" type="ORF">GB388_20130</name>
    <name evidence="48" type="ORF">GB394_19760</name>
    <name evidence="30" type="ORF">GB423_18900</name>
    <name evidence="40" type="ORF">GB430_19235</name>
    <name evidence="38" type="ORF">GB441_19060</name>
    <name evidence="39" type="ORF">GB481_20830</name>
    <name evidence="34" type="ORF">GB613_20275</name>
    <name evidence="45" type="ORF">GBR77_20040</name>
    <name evidence="46" type="ORF">GBS17_19720</name>
    <name evidence="37" type="ORF">GBV99_17450</name>
    <name evidence="29" type="ORF">GBX08_20195</name>
    <name evidence="28" type="ORF">GBX75_20305</name>
    <name evidence="31" type="ORF">GBY12_19435</name>
    <name evidence="33" type="ORF">GBY78_19550</name>
    <name evidence="41" type="ORF">GBZ43_17720</name>
</gene>
<evidence type="ECO:0000313" key="7">
    <source>
        <dbReference type="EMBL" id="EBR9964438.1"/>
    </source>
</evidence>
<feature type="domain" description="Rap1a immunity protein" evidence="1">
    <location>
        <begin position="39"/>
        <end position="133"/>
    </location>
</feature>
<dbReference type="EMBL" id="DAAQXF010000100">
    <property type="protein sequence ID" value="HAE1238523.1"/>
    <property type="molecule type" value="Genomic_DNA"/>
</dbReference>
<dbReference type="EMBL" id="AAMEPF010000018">
    <property type="protein sequence ID" value="EDG5623278.1"/>
    <property type="molecule type" value="Genomic_DNA"/>
</dbReference>
<dbReference type="EMBL" id="DAAFWQ010000085">
    <property type="protein sequence ID" value="HAB1826897.1"/>
    <property type="molecule type" value="Genomic_DNA"/>
</dbReference>
<evidence type="ECO:0000313" key="30">
    <source>
        <dbReference type="EMBL" id="HAB1710145.1"/>
    </source>
</evidence>
<evidence type="ECO:0000313" key="37">
    <source>
        <dbReference type="EMBL" id="HAB3683396.1"/>
    </source>
</evidence>
<evidence type="ECO:0000313" key="56">
    <source>
        <dbReference type="EMBL" id="HAE1238523.1"/>
    </source>
</evidence>
<evidence type="ECO:0000313" key="72">
    <source>
        <dbReference type="EMBL" id="HAF7241441.1"/>
    </source>
</evidence>
<dbReference type="EMBL" id="DAAMIM010000025">
    <property type="protein sequence ID" value="HAC6812405.1"/>
    <property type="molecule type" value="Genomic_DNA"/>
</dbReference>
<evidence type="ECO:0000313" key="58">
    <source>
        <dbReference type="EMBL" id="HAE1372947.1"/>
    </source>
</evidence>
<dbReference type="EMBL" id="DAAWBV010000043">
    <property type="protein sequence ID" value="HAF7241441.1"/>
    <property type="molecule type" value="Genomic_DNA"/>
</dbReference>
<dbReference type="EMBL" id="DAAFWP010000013">
    <property type="protein sequence ID" value="HAB1804421.1"/>
    <property type="molecule type" value="Genomic_DNA"/>
</dbReference>
<evidence type="ECO:0000313" key="23">
    <source>
        <dbReference type="EMBL" id="EDG5798559.1"/>
    </source>
</evidence>
<evidence type="ECO:0000313" key="35">
    <source>
        <dbReference type="EMBL" id="HAB2371740.1"/>
    </source>
</evidence>
<dbReference type="EMBL" id="DAAFWC010000013">
    <property type="protein sequence ID" value="HAB1710145.1"/>
    <property type="molecule type" value="Genomic_DNA"/>
</dbReference>
<evidence type="ECO:0000313" key="29">
    <source>
        <dbReference type="EMBL" id="HAB1572287.1"/>
    </source>
</evidence>
<evidence type="ECO:0000313" key="54">
    <source>
        <dbReference type="EMBL" id="HAE0450805.1"/>
    </source>
</evidence>
<dbReference type="EMBL" id="AAKRAK010000013">
    <property type="protein sequence ID" value="ECU7933865.1"/>
    <property type="molecule type" value="Genomic_DNA"/>
</dbReference>
<evidence type="ECO:0000313" key="59">
    <source>
        <dbReference type="EMBL" id="HAE1459146.1"/>
    </source>
</evidence>
<dbReference type="EMBL" id="DAAQLP010000013">
    <property type="protein sequence ID" value="HAD9848243.1"/>
    <property type="molecule type" value="Genomic_DNA"/>
</dbReference>
<evidence type="ECO:0000313" key="2">
    <source>
        <dbReference type="EMBL" id="EBF7615199.1"/>
    </source>
</evidence>
<evidence type="ECO:0000313" key="20">
    <source>
        <dbReference type="EMBL" id="EDB6498723.1"/>
    </source>
</evidence>
<evidence type="ECO:0000313" key="55">
    <source>
        <dbReference type="EMBL" id="HAE1220191.1"/>
    </source>
</evidence>
<evidence type="ECO:0000313" key="21">
    <source>
        <dbReference type="EMBL" id="EDC9467828.1"/>
    </source>
</evidence>
<evidence type="ECO:0000313" key="43">
    <source>
        <dbReference type="EMBL" id="HAB5213112.1"/>
    </source>
</evidence>
<evidence type="ECO:0000313" key="34">
    <source>
        <dbReference type="EMBL" id="HAB2060972.1"/>
    </source>
</evidence>
<dbReference type="EMBL" id="DAAFXG010000013">
    <property type="protein sequence ID" value="HAB1884466.1"/>
    <property type="molecule type" value="Genomic_DNA"/>
</dbReference>
<evidence type="ECO:0000313" key="53">
    <source>
        <dbReference type="EMBL" id="HAE0207975.1"/>
    </source>
</evidence>
<evidence type="ECO:0000313" key="66">
    <source>
        <dbReference type="EMBL" id="HAE7506128.1"/>
    </source>
</evidence>
<dbReference type="EMBL" id="DAAFYT010000072">
    <property type="protein sequence ID" value="HAB2060972.1"/>
    <property type="molecule type" value="Genomic_DNA"/>
</dbReference>
<evidence type="ECO:0000313" key="76">
    <source>
        <dbReference type="Proteomes" id="UP000245147"/>
    </source>
</evidence>
<dbReference type="EMBL" id="AAHRZG010000029">
    <property type="protein sequence ID" value="EBZ7019576.1"/>
    <property type="molecule type" value="Genomic_DNA"/>
</dbReference>
<dbReference type="EMBL" id="DAAHBC010000084">
    <property type="protein sequence ID" value="HAB5385164.1"/>
    <property type="molecule type" value="Genomic_DNA"/>
</dbReference>
<reference evidence="28" key="1">
    <citation type="journal article" date="2018" name="Genome Biol.">
        <title>SKESA: strategic k-mer extension for scrupulous assemblies.</title>
        <authorList>
            <person name="Souvorov A."/>
            <person name="Agarwala R."/>
            <person name="Lipman D.J."/>
        </authorList>
    </citation>
    <scope>NUCLEOTIDE SEQUENCE</scope>
    <source>
        <strain evidence="49">09-3426</strain>
        <strain evidence="62">09-4364</strain>
        <strain evidence="73">10-0327</strain>
        <strain evidence="68">10-7240</strain>
        <strain evidence="66">10-7243</strain>
        <strain evidence="64">11-4642</strain>
        <strain evidence="67">11-5588</strain>
        <strain evidence="69">12-3191</strain>
        <strain evidence="70">12-3284</strain>
        <strain evidence="71">12-8479</strain>
        <strain evidence="65">13-0431</strain>
        <strain evidence="74">13-2460</strain>
        <strain evidence="63">13-5657</strain>
        <strain evidence="50">CE06.035</strain>
        <strain evidence="72">Salm201708953</strain>
        <strain evidence="28">Salmonella enterica</strain>
        <strain evidence="53">Sam_3440b185-6731-4f40-abe7-826e6475c527</strain>
        <strain evidence="54">Sam_5f569ebd-755b-4147-8429-4678b9c250cc</strain>
        <strain evidence="52">Sam_8b55db79-2e89-45d5-a9a1-8092f0a17964</strain>
        <strain evidence="51">Sam_997f2e98-28ae-496a-bdd7-14b549d092b4</strain>
    </source>
</reference>
<dbReference type="EMBL" id="DAAQNS010000019">
    <property type="protein sequence ID" value="HAE0115055.1"/>
    <property type="molecule type" value="Genomic_DNA"/>
</dbReference>
<evidence type="ECO:0000313" key="44">
    <source>
        <dbReference type="EMBL" id="HAB5385164.1"/>
    </source>
</evidence>
<evidence type="ECO:0000313" key="65">
    <source>
        <dbReference type="EMBL" id="HAE6730134.1"/>
    </source>
</evidence>
<reference evidence="20" key="3">
    <citation type="submission" date="2018-07" db="EMBL/GenBank/DDBJ databases">
        <authorList>
            <consortium name="GenomeTrakr network: Whole genome sequencing for foodborne pathogen traceback"/>
        </authorList>
    </citation>
    <scope>NUCLEOTIDE SEQUENCE</scope>
    <source>
        <strain evidence="21">ADRDL-16-8871</strain>
        <strain evidence="20">FDA00004800</strain>
        <strain evidence="14">FSIS21923161</strain>
    </source>
</reference>
<evidence type="ECO:0000313" key="40">
    <source>
        <dbReference type="EMBL" id="HAB4368127.1"/>
    </source>
</evidence>
<dbReference type="EMBL" id="AAHYCG010000030">
    <property type="protein sequence ID" value="ECB6028643.1"/>
    <property type="molecule type" value="Genomic_DNA"/>
</dbReference>
<accession>A0A2T9HU84</accession>
<dbReference type="EMBL" id="DAAFPI010000027">
    <property type="protein sequence ID" value="HAB1022722.1"/>
    <property type="molecule type" value="Genomic_DNA"/>
</dbReference>
<reference evidence="17" key="6">
    <citation type="submission" date="2019-03" db="EMBL/GenBank/DDBJ databases">
        <authorList>
            <person name="Ashton P.M."/>
            <person name="Dallman T."/>
            <person name="Nair S."/>
            <person name="De Pinna E."/>
            <person name="Peters T."/>
            <person name="Grant K."/>
        </authorList>
    </citation>
    <scope>NUCLEOTIDE SEQUENCE</scope>
    <source>
        <strain evidence="10">152447</strain>
        <strain evidence="12">178634</strain>
        <strain evidence="7">178666</strain>
        <strain evidence="4">208936</strain>
        <strain evidence="2">240168</strain>
        <strain evidence="9">250819</strain>
        <strain evidence="24">344039</strain>
        <strain evidence="27">352129</strain>
        <strain evidence="17">365830</strain>
        <strain evidence="25">369915</strain>
        <strain evidence="8">423873</strain>
        <strain evidence="5">428140</strain>
        <strain evidence="11">488730</strain>
        <strain evidence="6">535271</strain>
        <strain evidence="15">676364</strain>
        <strain evidence="16">689000</strain>
        <strain evidence="3">741041</strain>
    </source>
</reference>
<dbReference type="EMBL" id="DAAHCK010000013">
    <property type="protein sequence ID" value="HAB5525953.1"/>
    <property type="molecule type" value="Genomic_DNA"/>
</dbReference>
<evidence type="ECO:0000313" key="69">
    <source>
        <dbReference type="EMBL" id="HAF0562512.1"/>
    </source>
</evidence>
<dbReference type="EMBL" id="AAMIBF010000013">
    <property type="protein sequence ID" value="EDH5702760.1"/>
    <property type="molecule type" value="Genomic_DNA"/>
</dbReference>
<evidence type="ECO:0000313" key="5">
    <source>
        <dbReference type="EMBL" id="EBR0144493.1"/>
    </source>
</evidence>
<dbReference type="EMBL" id="AALSOQ010000014">
    <property type="protein sequence ID" value="EDC9467828.1"/>
    <property type="molecule type" value="Genomic_DNA"/>
</dbReference>
<dbReference type="Proteomes" id="UP000245147">
    <property type="component" value="Unassembled WGS sequence"/>
</dbReference>
<evidence type="ECO:0000313" key="39">
    <source>
        <dbReference type="EMBL" id="HAB3947890.1"/>
    </source>
</evidence>
<comment type="caution">
    <text evidence="75">The sequence shown here is derived from an EMBL/GenBank/DDBJ whole genome shotgun (WGS) entry which is preliminary data.</text>
</comment>
<dbReference type="EMBL" id="AAGUBV010000013">
    <property type="protein sequence ID" value="EBR9964438.1"/>
    <property type="molecule type" value="Genomic_DNA"/>
</dbReference>
<evidence type="ECO:0000313" key="47">
    <source>
        <dbReference type="EMBL" id="HAB5941513.1"/>
    </source>
</evidence>
<protein>
    <recommendedName>
        <fullName evidence="1">Rap1a immunity protein domain-containing protein</fullName>
    </recommendedName>
</protein>
<evidence type="ECO:0000313" key="22">
    <source>
        <dbReference type="EMBL" id="EDG5623278.1"/>
    </source>
</evidence>
<dbReference type="EMBL" id="DAATOG010000028">
    <property type="protein sequence ID" value="HAE9394767.1"/>
    <property type="molecule type" value="Genomic_DNA"/>
</dbReference>
<evidence type="ECO:0000313" key="8">
    <source>
        <dbReference type="EMBL" id="EBS0219027.1"/>
    </source>
</evidence>
<dbReference type="EMBL" id="DAASRO010000013">
    <property type="protein sequence ID" value="HAE6730134.1"/>
    <property type="molecule type" value="Genomic_DNA"/>
</dbReference>
<dbReference type="EMBL" id="DAAHEN010000014">
    <property type="protein sequence ID" value="HAB5771167.1"/>
    <property type="molecule type" value="Genomic_DNA"/>
</dbReference>
<evidence type="ECO:0000313" key="12">
    <source>
        <dbReference type="EMBL" id="EBY6739198.1"/>
    </source>
</evidence>
<dbReference type="EMBL" id="AAMJGE010000015">
    <property type="protein sequence ID" value="EDH9231072.1"/>
    <property type="molecule type" value="Genomic_DNA"/>
</dbReference>
<evidence type="ECO:0000313" key="19">
    <source>
        <dbReference type="EMBL" id="ECU7933865.1"/>
    </source>
</evidence>
<dbReference type="EMBL" id="DAAGSJ010000038">
    <property type="protein sequence ID" value="HAB4368127.1"/>
    <property type="molecule type" value="Genomic_DNA"/>
</dbReference>
<dbReference type="EMBL" id="DAARAH010000050">
    <property type="protein sequence ID" value="HAE1606241.1"/>
    <property type="molecule type" value="Genomic_DNA"/>
</dbReference>
<dbReference type="EMBL" id="DAASXW010000026">
    <property type="protein sequence ID" value="HAE7506128.1"/>
    <property type="molecule type" value="Genomic_DNA"/>
</dbReference>
<dbReference type="InterPro" id="IPR041238">
    <property type="entry name" value="Rap1a"/>
</dbReference>
<dbReference type="EMBL" id="DAATXT010000060">
    <property type="protein sequence ID" value="HAF0562512.1"/>
    <property type="molecule type" value="Genomic_DNA"/>
</dbReference>
<dbReference type="EMBL" id="DAAGXT010000014">
    <property type="protein sequence ID" value="HAB5023017.1"/>
    <property type="molecule type" value="Genomic_DNA"/>
</dbReference>
<evidence type="ECO:0000313" key="33">
    <source>
        <dbReference type="EMBL" id="HAB1884466.1"/>
    </source>
</evidence>
<evidence type="ECO:0000313" key="48">
    <source>
        <dbReference type="EMBL" id="HAB6238411.1"/>
    </source>
</evidence>
<dbReference type="EMBL" id="DAAQQN010000012">
    <property type="protein sequence ID" value="HAE0450805.1"/>
    <property type="molecule type" value="Genomic_DNA"/>
</dbReference>
<dbReference type="EMBL" id="AAHYFF010000032">
    <property type="protein sequence ID" value="ECB6381638.1"/>
    <property type="molecule type" value="Genomic_DNA"/>
</dbReference>
<evidence type="ECO:0000313" key="6">
    <source>
        <dbReference type="EMBL" id="EBR8142940.1"/>
    </source>
</evidence>
<dbReference type="EMBL" id="AAKNHU010000049">
    <property type="protein sequence ID" value="ECT6086400.1"/>
    <property type="molecule type" value="Genomic_DNA"/>
</dbReference>
<dbReference type="EMBL" id="AAHWZL010000028">
    <property type="protein sequence ID" value="ECB2571164.1"/>
    <property type="molecule type" value="Genomic_DNA"/>
</dbReference>
<evidence type="ECO:0000313" key="11">
    <source>
        <dbReference type="EMBL" id="EBY1991605.1"/>
    </source>
</evidence>
<evidence type="ECO:0000313" key="14">
    <source>
        <dbReference type="EMBL" id="ECA7464300.1"/>
    </source>
</evidence>
<evidence type="ECO:0000313" key="70">
    <source>
        <dbReference type="EMBL" id="HAF0792828.1"/>
    </source>
</evidence>
<dbReference type="EMBL" id="AAHNKL010000030">
    <property type="protein sequence ID" value="EBY1991605.1"/>
    <property type="molecule type" value="Genomic_DNA"/>
</dbReference>
<evidence type="ECO:0000313" key="24">
    <source>
        <dbReference type="EMBL" id="EDH5702760.1"/>
    </source>
</evidence>
<evidence type="ECO:0000313" key="75">
    <source>
        <dbReference type="EMBL" id="PVL87665.1"/>
    </source>
</evidence>
<evidence type="ECO:0000313" key="71">
    <source>
        <dbReference type="EMBL" id="HAF0892512.1"/>
    </source>
</evidence>
<evidence type="ECO:0000313" key="41">
    <source>
        <dbReference type="EMBL" id="HAB4591447.1"/>
    </source>
</evidence>
<evidence type="ECO:0000259" key="1">
    <source>
        <dbReference type="Pfam" id="PF18602"/>
    </source>
</evidence>
<evidence type="ECO:0000313" key="64">
    <source>
        <dbReference type="EMBL" id="HAE5974823.1"/>
    </source>
</evidence>
<evidence type="ECO:0000313" key="28">
    <source>
        <dbReference type="EMBL" id="HAB1022722.1"/>
    </source>
</evidence>
<evidence type="ECO:0000313" key="73">
    <source>
        <dbReference type="EMBL" id="HAF7549270.1"/>
    </source>
</evidence>
<dbReference type="EMBL" id="DAAGMN010000084">
    <property type="protein sequence ID" value="HAB3683396.1"/>
    <property type="molecule type" value="Genomic_DNA"/>
</dbReference>
<dbReference type="RefSeq" id="WP_001028872.1">
    <property type="nucleotide sequence ID" value="NZ_CALNWA010000013.1"/>
</dbReference>
<evidence type="ECO:0000313" key="57">
    <source>
        <dbReference type="EMBL" id="HAE1324084.1"/>
    </source>
</evidence>
<dbReference type="EMBL" id="AAGTMP010000015">
    <property type="protein sequence ID" value="EBR8142940.1"/>
    <property type="molecule type" value="Genomic_DNA"/>
</dbReference>
<dbReference type="EMBL" id="DAAQYH010000035">
    <property type="protein sequence ID" value="HAE1372947.1"/>
    <property type="molecule type" value="Genomic_DNA"/>
</dbReference>
<dbReference type="EMBL" id="AAMIHC010000011">
    <property type="protein sequence ID" value="EDH6340802.1"/>
    <property type="molecule type" value="Genomic_DNA"/>
</dbReference>
<dbReference type="EMBL" id="AAHORV010000029">
    <property type="protein sequence ID" value="EBY6739198.1"/>
    <property type="molecule type" value="Genomic_DNA"/>
</dbReference>
<reference evidence="13" key="5">
    <citation type="submission" date="2018-11" db="EMBL/GenBank/DDBJ databases">
        <authorList>
            <consortium name="NARMS: The National Antimicrobial Resistance Monitoring System"/>
        </authorList>
    </citation>
    <scope>NUCLEOTIDE SEQUENCE</scope>
    <source>
        <strain evidence="18">CVM N57313F</strain>
        <strain evidence="13">FSIS11815297</strain>
        <strain evidence="19">FSIS1607168</strain>
    </source>
</reference>
<evidence type="ECO:0000313" key="68">
    <source>
        <dbReference type="EMBL" id="HAE9394767.1"/>
    </source>
</evidence>
<sequence length="134" mass="15619">MNIYFKYIILFCFIIPGTNTFAVEVPWITKKERQEVTTYYLYETCSVIGETRGGMIPYFDCESYVYGVLDAYLAVRDTIPVAQRACFPKNLAPWQVLELSADYDENVMQQTIIQGYRPASEVLIEHLREKYPCE</sequence>
<dbReference type="EMBL" id="DAAGOV010000012">
    <property type="protein sequence ID" value="HAB3947890.1"/>
    <property type="molecule type" value="Genomic_DNA"/>
</dbReference>
<evidence type="ECO:0000313" key="27">
    <source>
        <dbReference type="EMBL" id="EDH9231072.1"/>
    </source>
</evidence>
<evidence type="ECO:0000313" key="49">
    <source>
        <dbReference type="EMBL" id="HAC6812405.1"/>
    </source>
</evidence>
<dbReference type="EMBL" id="DAARRM010000078">
    <property type="protein sequence ID" value="HAE3639282.1"/>
    <property type="molecule type" value="Genomic_DNA"/>
</dbReference>
<dbReference type="Pfam" id="PF18602">
    <property type="entry name" value="Rap1a"/>
    <property type="match status" value="1"/>
</dbReference>
<dbReference type="EMBL" id="AAHDEP010000039">
    <property type="protein sequence ID" value="EBU7986936.1"/>
    <property type="molecule type" value="Genomic_DNA"/>
</dbReference>
<dbReference type="EMBL" id="DAASYN010000025">
    <property type="protein sequence ID" value="HAE7560209.1"/>
    <property type="molecule type" value="Genomic_DNA"/>
</dbReference>
<evidence type="ECO:0000313" key="16">
    <source>
        <dbReference type="EMBL" id="ECB6028643.1"/>
    </source>
</evidence>
<proteinExistence type="predicted"/>
<evidence type="ECO:0000313" key="52">
    <source>
        <dbReference type="EMBL" id="HAE0115055.1"/>
    </source>
</evidence>
<dbReference type="EMBL" id="DAAQWY010000013">
    <property type="protein sequence ID" value="HAE1220191.1"/>
    <property type="molecule type" value="Genomic_DNA"/>
</dbReference>
<evidence type="ECO:0000313" key="25">
    <source>
        <dbReference type="EMBL" id="EDH6340802.1"/>
    </source>
</evidence>
<dbReference type="EMBL" id="AAGQKS010000041">
    <property type="protein sequence ID" value="EBQ8903182.1"/>
    <property type="molecule type" value="Genomic_DNA"/>
</dbReference>
<dbReference type="EMBL" id="DAAPXI010000012">
    <property type="protein sequence ID" value="HAD8176776.1"/>
    <property type="molecule type" value="Genomic_DNA"/>
</dbReference>
<evidence type="ECO:0000313" key="36">
    <source>
        <dbReference type="EMBL" id="HAB2426307.1"/>
    </source>
</evidence>
<evidence type="ECO:0000313" key="10">
    <source>
        <dbReference type="EMBL" id="EBY0575770.1"/>
    </source>
</evidence>
<evidence type="ECO:0000313" key="61">
    <source>
        <dbReference type="EMBL" id="HAE1641924.1"/>
    </source>
</evidence>
<dbReference type="EMBL" id="AAHVIS010000032">
    <property type="protein sequence ID" value="ECA7464300.1"/>
    <property type="molecule type" value="Genomic_DNA"/>
</dbReference>